<dbReference type="InterPro" id="IPR000337">
    <property type="entry name" value="GPCR_3"/>
</dbReference>
<feature type="transmembrane region" description="Helical" evidence="12">
    <location>
        <begin position="780"/>
        <end position="802"/>
    </location>
</feature>
<dbReference type="PRINTS" id="PR01535">
    <property type="entry name" value="VOMERONASL2R"/>
</dbReference>
<gene>
    <name evidence="16" type="primary">LOC110294984</name>
</gene>
<dbReference type="Gene3D" id="2.10.50.30">
    <property type="entry name" value="GPCR, family 3, nine cysteines domain"/>
    <property type="match status" value="1"/>
</dbReference>
<evidence type="ECO:0000256" key="12">
    <source>
        <dbReference type="SAM" id="Phobius"/>
    </source>
</evidence>
<dbReference type="InterPro" id="IPR004073">
    <property type="entry name" value="GPCR_3_vmron_rcpt_2"/>
</dbReference>
<keyword evidence="10" id="KW-0325">Glycoprotein</keyword>
<dbReference type="PROSITE" id="PS50259">
    <property type="entry name" value="G_PROTEIN_RECEP_F3_4"/>
    <property type="match status" value="1"/>
</dbReference>
<proteinExistence type="inferred from homology"/>
<evidence type="ECO:0000256" key="9">
    <source>
        <dbReference type="ARBA" id="ARBA00023170"/>
    </source>
</evidence>
<dbReference type="PANTHER" id="PTHR24061:SF545">
    <property type="entry name" value="VOMERONASAL 2, RECEPTOR 118-RELATED"/>
    <property type="match status" value="1"/>
</dbReference>
<evidence type="ECO:0000256" key="5">
    <source>
        <dbReference type="ARBA" id="ARBA00022729"/>
    </source>
</evidence>
<feature type="transmembrane region" description="Helical" evidence="12">
    <location>
        <begin position="814"/>
        <end position="837"/>
    </location>
</feature>
<dbReference type="Pfam" id="PF07562">
    <property type="entry name" value="NCD3G"/>
    <property type="match status" value="1"/>
</dbReference>
<dbReference type="CDD" id="cd15283">
    <property type="entry name" value="7tmC_V2R_pheromone"/>
    <property type="match status" value="1"/>
</dbReference>
<evidence type="ECO:0000256" key="1">
    <source>
        <dbReference type="ARBA" id="ARBA00004651"/>
    </source>
</evidence>
<dbReference type="Proteomes" id="UP000515126">
    <property type="component" value="Chromosome 5"/>
</dbReference>
<organism evidence="15 16">
    <name type="scientific">Mus caroli</name>
    <name type="common">Ryukyu mouse</name>
    <name type="synonym">Ricefield mouse</name>
    <dbReference type="NCBI Taxonomy" id="10089"/>
    <lineage>
        <taxon>Eukaryota</taxon>
        <taxon>Metazoa</taxon>
        <taxon>Chordata</taxon>
        <taxon>Craniata</taxon>
        <taxon>Vertebrata</taxon>
        <taxon>Euteleostomi</taxon>
        <taxon>Mammalia</taxon>
        <taxon>Eutheria</taxon>
        <taxon>Euarchontoglires</taxon>
        <taxon>Glires</taxon>
        <taxon>Rodentia</taxon>
        <taxon>Myomorpha</taxon>
        <taxon>Muroidea</taxon>
        <taxon>Muridae</taxon>
        <taxon>Murinae</taxon>
        <taxon>Mus</taxon>
        <taxon>Mus</taxon>
    </lineage>
</organism>
<evidence type="ECO:0000256" key="11">
    <source>
        <dbReference type="ARBA" id="ARBA00023224"/>
    </source>
</evidence>
<reference evidence="16" key="1">
    <citation type="submission" date="2025-08" db="UniProtKB">
        <authorList>
            <consortium name="RefSeq"/>
        </authorList>
    </citation>
    <scope>IDENTIFICATION</scope>
</reference>
<evidence type="ECO:0000256" key="3">
    <source>
        <dbReference type="ARBA" id="ARBA00022475"/>
    </source>
</evidence>
<comment type="similarity">
    <text evidence="2">Belongs to the G-protein coupled receptor 3 family.</text>
</comment>
<keyword evidence="4 12" id="KW-0812">Transmembrane</keyword>
<dbReference type="InterPro" id="IPR011500">
    <property type="entry name" value="GPCR_3_9-Cys_dom"/>
</dbReference>
<evidence type="ECO:0000256" key="4">
    <source>
        <dbReference type="ARBA" id="ARBA00022692"/>
    </source>
</evidence>
<dbReference type="Pfam" id="PF00003">
    <property type="entry name" value="7tm_3"/>
    <property type="match status" value="1"/>
</dbReference>
<feature type="transmembrane region" description="Helical" evidence="12">
    <location>
        <begin position="747"/>
        <end position="768"/>
    </location>
</feature>
<feature type="signal peptide" evidence="13">
    <location>
        <begin position="1"/>
        <end position="26"/>
    </location>
</feature>
<keyword evidence="8 12" id="KW-0472">Membrane</keyword>
<dbReference type="RefSeq" id="XP_021019085.1">
    <property type="nucleotide sequence ID" value="XM_021163426.1"/>
</dbReference>
<keyword evidence="5 13" id="KW-0732">Signal</keyword>
<feature type="domain" description="G-protein coupled receptors family 3 profile" evidence="14">
    <location>
        <begin position="588"/>
        <end position="852"/>
    </location>
</feature>
<evidence type="ECO:0000256" key="13">
    <source>
        <dbReference type="SAM" id="SignalP"/>
    </source>
</evidence>
<keyword evidence="3" id="KW-1003">Cell membrane</keyword>
<evidence type="ECO:0000256" key="8">
    <source>
        <dbReference type="ARBA" id="ARBA00023136"/>
    </source>
</evidence>
<protein>
    <submittedName>
        <fullName evidence="16">Vomeronasal type-2 receptor 116-like</fullName>
    </submittedName>
</protein>
<feature type="transmembrane region" description="Helical" evidence="12">
    <location>
        <begin position="659"/>
        <end position="682"/>
    </location>
</feature>
<dbReference type="GO" id="GO:0005886">
    <property type="term" value="C:plasma membrane"/>
    <property type="evidence" value="ECO:0007669"/>
    <property type="project" value="UniProtKB-SubCell"/>
</dbReference>
<comment type="subcellular location">
    <subcellularLocation>
        <location evidence="1">Cell membrane</location>
        <topology evidence="1">Multi-pass membrane protein</topology>
    </subcellularLocation>
</comment>
<dbReference type="CDD" id="cd06365">
    <property type="entry name" value="PBP1_pheromone_receptor"/>
    <property type="match status" value="1"/>
</dbReference>
<sequence>MMFSWIFIYSILQSLLLVCHFSEPWCLYVPQRNQNSDGNVMIAVFIPNFRLSILSHMTYYDNDDDSNFKQLNLRSYQLILAFKFAIEEINRDPHLLPNTSLGFNIMNIKKGENNILDEVSVWLTGRLTPIPNYTCKRKNKDVALITGSYWRTSAGIGTLLHLYKYPQVFFGLFDPILSDRSQFSSLYQIAAKDTSLSLGIVSLMLHFRWNWVGLILLDNDKGIQILSDLRGEMHRNKLCVAFVKIMPESFSYENYDYGSTETLKLIISSSANVVVVYDDTQSLHVLMLNFMQLIITWKVWIMNSQWDTGSGVNNFLIDSLHGSLYFAHHHNEMPSFRKYIETYNPSKYPDDHILAFLWNKHFNCSFSKFDCIILGNCLPNVSLQLLPANTWIKKMPEEGYNIYNSVYAVAHGLHDMTVKQIQFQSHQNWENVNPWELNIFLKNVHFKNNAGDQIDLDPQRKLDGDYDILNFWNFPKGLRQDMKVGSFSPKAPQGQQLCLSDYMIQWGIGFMELPRSVCSESCVPGFRKSPQEGKANCCYDCTPCASNEISNETDAESCVECPESHYANTQRNYCLQKSVTFLAYKDPLGIALTFMALGFFVLTAGVLGVFAKYHHTPIVKANNQALTYILLISLAFCFLCPLLFIGYPNTATCILQQSTFALLFTVALSTVLAKTMTVVLAFKVTVPRRMVRWLMISKAPNFIIPICTFIQLVLTGIWLSTSPPFIDSDAHSEHGHIIILCNKGSDVAFHCVLGYLCCLALGSYGLAYHSMKLPDTFNEAKFLTFSMLMFFTVWVTFLPVYHSTNGKVMVAMEAFSVFVSSAALLGCIFVPKCYIILLRPERNSLHCIRQNAYSRGKGHHSD</sequence>
<dbReference type="Pfam" id="PF01094">
    <property type="entry name" value="ANF_receptor"/>
    <property type="match status" value="1"/>
</dbReference>
<keyword evidence="6 12" id="KW-1133">Transmembrane helix</keyword>
<dbReference type="FunFam" id="2.10.50.30:FF:000002">
    <property type="entry name" value="Vomeronasal 2 receptor, h1"/>
    <property type="match status" value="1"/>
</dbReference>
<evidence type="ECO:0000256" key="10">
    <source>
        <dbReference type="ARBA" id="ARBA00023180"/>
    </source>
</evidence>
<dbReference type="AlphaFoldDB" id="A0A6P5PU76"/>
<dbReference type="SUPFAM" id="SSF53822">
    <property type="entry name" value="Periplasmic binding protein-like I"/>
    <property type="match status" value="1"/>
</dbReference>
<accession>A0A6P5PU76</accession>
<dbReference type="GO" id="GO:0004930">
    <property type="term" value="F:G protein-coupled receptor activity"/>
    <property type="evidence" value="ECO:0007669"/>
    <property type="project" value="UniProtKB-KW"/>
</dbReference>
<evidence type="ECO:0000259" key="14">
    <source>
        <dbReference type="PROSITE" id="PS50259"/>
    </source>
</evidence>
<dbReference type="InterPro" id="IPR038550">
    <property type="entry name" value="GPCR_3_9-Cys_sf"/>
</dbReference>
<dbReference type="InterPro" id="IPR001828">
    <property type="entry name" value="ANF_lig-bd_rcpt"/>
</dbReference>
<keyword evidence="7" id="KW-0297">G-protein coupled receptor</keyword>
<dbReference type="InterPro" id="IPR028082">
    <property type="entry name" value="Peripla_BP_I"/>
</dbReference>
<evidence type="ECO:0000256" key="2">
    <source>
        <dbReference type="ARBA" id="ARBA00007242"/>
    </source>
</evidence>
<dbReference type="InterPro" id="IPR000068">
    <property type="entry name" value="GPCR_3_Ca_sens_rcpt-rel"/>
</dbReference>
<dbReference type="FunFam" id="3.40.50.2300:FF:000024">
    <property type="entry name" value="Vomeronasal 2, receptor 73"/>
    <property type="match status" value="1"/>
</dbReference>
<feature type="chain" id="PRO_5028041284" evidence="13">
    <location>
        <begin position="27"/>
        <end position="862"/>
    </location>
</feature>
<dbReference type="KEGG" id="mcal:110294984"/>
<dbReference type="GeneID" id="110294984"/>
<feature type="transmembrane region" description="Helical" evidence="12">
    <location>
        <begin position="625"/>
        <end position="647"/>
    </location>
</feature>
<feature type="transmembrane region" description="Helical" evidence="12">
    <location>
        <begin position="588"/>
        <end position="613"/>
    </location>
</feature>
<evidence type="ECO:0000256" key="7">
    <source>
        <dbReference type="ARBA" id="ARBA00023040"/>
    </source>
</evidence>
<evidence type="ECO:0000313" key="15">
    <source>
        <dbReference type="Proteomes" id="UP000515126"/>
    </source>
</evidence>
<dbReference type="Gene3D" id="3.40.50.2300">
    <property type="match status" value="2"/>
</dbReference>
<keyword evidence="9" id="KW-0675">Receptor</keyword>
<dbReference type="InterPro" id="IPR017978">
    <property type="entry name" value="GPCR_3_C"/>
</dbReference>
<feature type="transmembrane region" description="Helical" evidence="12">
    <location>
        <begin position="702"/>
        <end position="719"/>
    </location>
</feature>
<evidence type="ECO:0000313" key="16">
    <source>
        <dbReference type="RefSeq" id="XP_021019085.1"/>
    </source>
</evidence>
<evidence type="ECO:0000256" key="6">
    <source>
        <dbReference type="ARBA" id="ARBA00022989"/>
    </source>
</evidence>
<dbReference type="PANTHER" id="PTHR24061">
    <property type="entry name" value="CALCIUM-SENSING RECEPTOR-RELATED"/>
    <property type="match status" value="1"/>
</dbReference>
<dbReference type="PRINTS" id="PR00248">
    <property type="entry name" value="GPCRMGR"/>
</dbReference>
<keyword evidence="15" id="KW-1185">Reference proteome</keyword>
<name>A0A6P5PU76_MUSCR</name>
<keyword evidence="11" id="KW-0807">Transducer</keyword>